<evidence type="ECO:0000256" key="6">
    <source>
        <dbReference type="ARBA" id="ARBA00023157"/>
    </source>
</evidence>
<dbReference type="SMART" id="SM00835">
    <property type="entry name" value="Cupin_1"/>
    <property type="match status" value="2"/>
</dbReference>
<dbReference type="InterPro" id="IPR022379">
    <property type="entry name" value="11S_seedstore_CS"/>
</dbReference>
<evidence type="ECO:0000256" key="3">
    <source>
        <dbReference type="ARBA" id="ARBA00022729"/>
    </source>
</evidence>
<evidence type="ECO:0000256" key="5">
    <source>
        <dbReference type="ARBA" id="ARBA00023129"/>
    </source>
</evidence>
<evidence type="ECO:0000313" key="11">
    <source>
        <dbReference type="Proteomes" id="UP000623129"/>
    </source>
</evidence>
<organism evidence="10 11">
    <name type="scientific">Carex littledalei</name>
    <dbReference type="NCBI Taxonomy" id="544730"/>
    <lineage>
        <taxon>Eukaryota</taxon>
        <taxon>Viridiplantae</taxon>
        <taxon>Streptophyta</taxon>
        <taxon>Embryophyta</taxon>
        <taxon>Tracheophyta</taxon>
        <taxon>Spermatophyta</taxon>
        <taxon>Magnoliopsida</taxon>
        <taxon>Liliopsida</taxon>
        <taxon>Poales</taxon>
        <taxon>Cyperaceae</taxon>
        <taxon>Cyperoideae</taxon>
        <taxon>Cariceae</taxon>
        <taxon>Carex</taxon>
        <taxon>Carex subgen. Euthyceras</taxon>
    </lineage>
</organism>
<reference evidence="10" key="1">
    <citation type="submission" date="2020-01" db="EMBL/GenBank/DDBJ databases">
        <title>Genome sequence of Kobresia littledalei, the first chromosome-level genome in the family Cyperaceae.</title>
        <authorList>
            <person name="Qu G."/>
        </authorList>
    </citation>
    <scope>NUCLEOTIDE SEQUENCE</scope>
    <source>
        <strain evidence="10">C.B.Clarke</strain>
        <tissue evidence="10">Leaf</tissue>
    </source>
</reference>
<sequence>MATSTFFLSLSLCFSVLLHGCVAQFGVGGQSPWHTSRGFGIGQRACRFERLEALEPSRRVQHEAGVTEYYDENNEQLRCAGLSARRRIIEPRGLRLPAYSNAPSLVYIKQGRCLMGIVYPGCPESYQSFQQQFEQSRQEGEAQGQRPWDEHQKVQRVREGDVVALPAGVTHWFYNDGDVPAVAVTVSDISNSANQLEPRRREFLLAGRHQRGGQSYETEQQSGNILTGFDTRFLAEALGVNQELVRRLQSLNDERGEIVHVPQGLQLLRPSRIQEEQKQQQEEEVYGERYQGERRGNYTNGLDENFCTMRIRENINDPSRADIYNPRSGRITILNSQKLPILNNVQMSANRVVLRRNSILAPHWNINAHSLIYVTGGRGRVQIVNHQGRTVFDGQLRQRQILLIPQNYAVLKRAYQDQFEYVSFKTNPNAMVSKITGKESTIRALPLDVLRASYRLTIEQARRLKNSRREEMALFAPRFQRSPSEEESKYDPEFQGNPDVTITQVVN</sequence>
<evidence type="ECO:0000259" key="9">
    <source>
        <dbReference type="SMART" id="SM00835"/>
    </source>
</evidence>
<feature type="signal peptide" evidence="7">
    <location>
        <begin position="1"/>
        <end position="23"/>
    </location>
</feature>
<dbReference type="CDD" id="cd02243">
    <property type="entry name" value="cupin_11S_legumin_C"/>
    <property type="match status" value="1"/>
</dbReference>
<proteinExistence type="inferred from homology"/>
<dbReference type="SUPFAM" id="SSF51182">
    <property type="entry name" value="RmlC-like cupins"/>
    <property type="match status" value="1"/>
</dbReference>
<dbReference type="Pfam" id="PF00190">
    <property type="entry name" value="Cupin_1"/>
    <property type="match status" value="2"/>
</dbReference>
<gene>
    <name evidence="10" type="ORF">FCM35_KLT15396</name>
</gene>
<dbReference type="GO" id="GO:0048316">
    <property type="term" value="P:seed development"/>
    <property type="evidence" value="ECO:0007669"/>
    <property type="project" value="UniProtKB-ARBA"/>
</dbReference>
<comment type="caution">
    <text evidence="10">The sequence shown here is derived from an EMBL/GenBank/DDBJ whole genome shotgun (WGS) entry which is preliminary data.</text>
</comment>
<dbReference type="PANTHER" id="PTHR31189">
    <property type="entry name" value="OS03G0336100 PROTEIN-RELATED"/>
    <property type="match status" value="1"/>
</dbReference>
<feature type="chain" id="PRO_5033111239" evidence="7">
    <location>
        <begin position="24"/>
        <end position="507"/>
    </location>
</feature>
<feature type="domain" description="Cupin type-1" evidence="9">
    <location>
        <begin position="313"/>
        <end position="462"/>
    </location>
</feature>
<comment type="similarity">
    <text evidence="1 7">Belongs to the 11S seed storage protein (globulins) family.</text>
</comment>
<dbReference type="PRINTS" id="PR00439">
    <property type="entry name" value="11SGLOBULIN"/>
</dbReference>
<keyword evidence="6 7" id="KW-1015">Disulfide bond</keyword>
<feature type="region of interest" description="Disordered" evidence="8">
    <location>
        <begin position="477"/>
        <end position="499"/>
    </location>
</feature>
<keyword evidence="11" id="KW-1185">Reference proteome</keyword>
<keyword evidence="4 7" id="KW-0758">Storage protein</keyword>
<dbReference type="EMBL" id="SWLB01000003">
    <property type="protein sequence ID" value="KAF3339625.1"/>
    <property type="molecule type" value="Genomic_DNA"/>
</dbReference>
<dbReference type="FunFam" id="2.60.120.10:FF:000073">
    <property type="entry name" value="Glycinin G1"/>
    <property type="match status" value="1"/>
</dbReference>
<dbReference type="InterPro" id="IPR050253">
    <property type="entry name" value="Seed_Storage-Functional"/>
</dbReference>
<dbReference type="InterPro" id="IPR014710">
    <property type="entry name" value="RmlC-like_jellyroll"/>
</dbReference>
<evidence type="ECO:0000256" key="8">
    <source>
        <dbReference type="SAM" id="MobiDB-lite"/>
    </source>
</evidence>
<feature type="domain" description="Cupin type-1" evidence="9">
    <location>
        <begin position="51"/>
        <end position="246"/>
    </location>
</feature>
<protein>
    <submittedName>
        <fullName evidence="10">Glutelin type-B 4-like protein</fullName>
    </submittedName>
</protein>
<feature type="region of interest" description="Disordered" evidence="8">
    <location>
        <begin position="130"/>
        <end position="153"/>
    </location>
</feature>
<comment type="function">
    <text evidence="7">Seed storage protein.</text>
</comment>
<dbReference type="PANTHER" id="PTHR31189:SF35">
    <property type="entry name" value="12S SEED STORAGE PROTEIN CRB"/>
    <property type="match status" value="1"/>
</dbReference>
<dbReference type="AlphaFoldDB" id="A0A833R7N0"/>
<dbReference type="Gene3D" id="2.60.120.10">
    <property type="entry name" value="Jelly Rolls"/>
    <property type="match status" value="2"/>
</dbReference>
<dbReference type="GO" id="GO:0045735">
    <property type="term" value="F:nutrient reservoir activity"/>
    <property type="evidence" value="ECO:0007669"/>
    <property type="project" value="UniProtKB-KW"/>
</dbReference>
<comment type="subunit">
    <text evidence="2 7">Hexamer; each subunit is composed of an acidic and a basic chain derived from a single precursor and linked by a disulfide bond.</text>
</comment>
<evidence type="ECO:0000313" key="10">
    <source>
        <dbReference type="EMBL" id="KAF3339625.1"/>
    </source>
</evidence>
<evidence type="ECO:0000256" key="7">
    <source>
        <dbReference type="RuleBase" id="RU003681"/>
    </source>
</evidence>
<dbReference type="PROSITE" id="PS00305">
    <property type="entry name" value="11S_SEED_STORAGE"/>
    <property type="match status" value="1"/>
</dbReference>
<evidence type="ECO:0000256" key="4">
    <source>
        <dbReference type="ARBA" id="ARBA00022761"/>
    </source>
</evidence>
<dbReference type="InterPro" id="IPR011051">
    <property type="entry name" value="RmlC_Cupin_sf"/>
</dbReference>
<name>A0A833R7N0_9POAL</name>
<keyword evidence="5 7" id="KW-0708">Seed storage protein</keyword>
<dbReference type="InterPro" id="IPR006044">
    <property type="entry name" value="11S_seedstore_pln"/>
</dbReference>
<dbReference type="OrthoDB" id="2016041at2759"/>
<dbReference type="InterPro" id="IPR006045">
    <property type="entry name" value="Cupin_1"/>
</dbReference>
<dbReference type="CDD" id="cd02242">
    <property type="entry name" value="cupin_11S_legumin_N"/>
    <property type="match status" value="1"/>
</dbReference>
<evidence type="ECO:0000256" key="1">
    <source>
        <dbReference type="ARBA" id="ARBA00007178"/>
    </source>
</evidence>
<dbReference type="Proteomes" id="UP000623129">
    <property type="component" value="Unassembled WGS sequence"/>
</dbReference>
<evidence type="ECO:0000256" key="2">
    <source>
        <dbReference type="ARBA" id="ARBA00011818"/>
    </source>
</evidence>
<keyword evidence="3 7" id="KW-0732">Signal</keyword>
<accession>A0A833R7N0</accession>
<feature type="compositionally biased region" description="Basic and acidic residues" evidence="8">
    <location>
        <begin position="483"/>
        <end position="492"/>
    </location>
</feature>